<reference evidence="3 4" key="1">
    <citation type="journal article" date="2011" name="Science">
        <title>The ecoresponsive genome of Daphnia pulex.</title>
        <authorList>
            <person name="Colbourne J.K."/>
            <person name="Pfrender M.E."/>
            <person name="Gilbert D."/>
            <person name="Thomas W.K."/>
            <person name="Tucker A."/>
            <person name="Oakley T.H."/>
            <person name="Tokishita S."/>
            <person name="Aerts A."/>
            <person name="Arnold G.J."/>
            <person name="Basu M.K."/>
            <person name="Bauer D.J."/>
            <person name="Caceres C.E."/>
            <person name="Carmel L."/>
            <person name="Casola C."/>
            <person name="Choi J.H."/>
            <person name="Detter J.C."/>
            <person name="Dong Q."/>
            <person name="Dusheyko S."/>
            <person name="Eads B.D."/>
            <person name="Frohlich T."/>
            <person name="Geiler-Samerotte K.A."/>
            <person name="Gerlach D."/>
            <person name="Hatcher P."/>
            <person name="Jogdeo S."/>
            <person name="Krijgsveld J."/>
            <person name="Kriventseva E.V."/>
            <person name="Kultz D."/>
            <person name="Laforsch C."/>
            <person name="Lindquist E."/>
            <person name="Lopez J."/>
            <person name="Manak J.R."/>
            <person name="Muller J."/>
            <person name="Pangilinan J."/>
            <person name="Patwardhan R.P."/>
            <person name="Pitluck S."/>
            <person name="Pritham E.J."/>
            <person name="Rechtsteiner A."/>
            <person name="Rho M."/>
            <person name="Rogozin I.B."/>
            <person name="Sakarya O."/>
            <person name="Salamov A."/>
            <person name="Schaack S."/>
            <person name="Shapiro H."/>
            <person name="Shiga Y."/>
            <person name="Skalitzky C."/>
            <person name="Smith Z."/>
            <person name="Souvorov A."/>
            <person name="Sung W."/>
            <person name="Tang Z."/>
            <person name="Tsuchiya D."/>
            <person name="Tu H."/>
            <person name="Vos H."/>
            <person name="Wang M."/>
            <person name="Wolf Y.I."/>
            <person name="Yamagata H."/>
            <person name="Yamada T."/>
            <person name="Ye Y."/>
            <person name="Shaw J.R."/>
            <person name="Andrews J."/>
            <person name="Crease T.J."/>
            <person name="Tang H."/>
            <person name="Lucas S.M."/>
            <person name="Robertson H.M."/>
            <person name="Bork P."/>
            <person name="Koonin E.V."/>
            <person name="Zdobnov E.M."/>
            <person name="Grigoriev I.V."/>
            <person name="Lynch M."/>
            <person name="Boore J.L."/>
        </authorList>
    </citation>
    <scope>NUCLEOTIDE SEQUENCE [LARGE SCALE GENOMIC DNA]</scope>
</reference>
<name>E9I0F4_DAPPU</name>
<accession>E9I0F4</accession>
<keyword evidence="2" id="KW-1133">Transmembrane helix</keyword>
<organism evidence="3 4">
    <name type="scientific">Daphnia pulex</name>
    <name type="common">Water flea</name>
    <dbReference type="NCBI Taxonomy" id="6669"/>
    <lineage>
        <taxon>Eukaryota</taxon>
        <taxon>Metazoa</taxon>
        <taxon>Ecdysozoa</taxon>
        <taxon>Arthropoda</taxon>
        <taxon>Crustacea</taxon>
        <taxon>Branchiopoda</taxon>
        <taxon>Diplostraca</taxon>
        <taxon>Cladocera</taxon>
        <taxon>Anomopoda</taxon>
        <taxon>Daphniidae</taxon>
        <taxon>Daphnia</taxon>
    </lineage>
</organism>
<protein>
    <submittedName>
        <fullName evidence="3">Uncharacterized protein</fullName>
    </submittedName>
</protein>
<keyword evidence="2" id="KW-0472">Membrane</keyword>
<dbReference type="HOGENOM" id="CLU_790522_0_0_1"/>
<feature type="region of interest" description="Disordered" evidence="1">
    <location>
        <begin position="296"/>
        <end position="351"/>
    </location>
</feature>
<evidence type="ECO:0000256" key="1">
    <source>
        <dbReference type="SAM" id="MobiDB-lite"/>
    </source>
</evidence>
<dbReference type="PhylomeDB" id="E9I0F4"/>
<feature type="transmembrane region" description="Helical" evidence="2">
    <location>
        <begin position="115"/>
        <end position="136"/>
    </location>
</feature>
<feature type="compositionally biased region" description="Polar residues" evidence="1">
    <location>
        <begin position="308"/>
        <end position="319"/>
    </location>
</feature>
<evidence type="ECO:0000256" key="2">
    <source>
        <dbReference type="SAM" id="Phobius"/>
    </source>
</evidence>
<gene>
    <name evidence="3" type="ORF">DAPPUDRAFT_120144</name>
</gene>
<feature type="transmembrane region" description="Helical" evidence="2">
    <location>
        <begin position="81"/>
        <end position="103"/>
    </location>
</feature>
<feature type="transmembrane region" description="Helical" evidence="2">
    <location>
        <begin position="226"/>
        <end position="249"/>
    </location>
</feature>
<evidence type="ECO:0000313" key="3">
    <source>
        <dbReference type="EMBL" id="EFX62524.1"/>
    </source>
</evidence>
<dbReference type="AlphaFoldDB" id="E9I0F4"/>
<keyword evidence="4" id="KW-1185">Reference proteome</keyword>
<feature type="transmembrane region" description="Helical" evidence="2">
    <location>
        <begin position="25"/>
        <end position="43"/>
    </location>
</feature>
<feature type="transmembrane region" description="Helical" evidence="2">
    <location>
        <begin position="193"/>
        <end position="214"/>
    </location>
</feature>
<keyword evidence="2" id="KW-0812">Transmembrane</keyword>
<dbReference type="Proteomes" id="UP000000305">
    <property type="component" value="Unassembled WGS sequence"/>
</dbReference>
<sequence length="351" mass="39429">MTKFDQVKGAVSKAIRFLSSKRDSILSLMLVIVWTCLLCLFSTPDHQSGMKTEVQIICNDQNYINHPMVSDQRIQWKQVSFIFGPGLTCINFLLIAALHGCAGTNKKTNFFKCKFFYRSLLWIASLLTGVVLAWLWGSNRFYSETRLAPNFLAACRPLDLSCSPDSIVRVECTTPAEMWMPALSDSLPTSAAITAYLMLISFVKMVHVFWVLWVTDNREIGIGGGIVVGLIPLAFGVAFTLATGCLITSCNDASFYVVVSGYIKSFMVACIWLVGEYYWSRQIEIEDKLPRHWNDVPDKKVKPGKGQRATNPTAPSQQHEPPATTGEETRIYPNLPEYENTPSYDDSVKRY</sequence>
<feature type="transmembrane region" description="Helical" evidence="2">
    <location>
        <begin position="255"/>
        <end position="279"/>
    </location>
</feature>
<proteinExistence type="predicted"/>
<dbReference type="KEGG" id="dpx:DAPPUDRAFT_120144"/>
<dbReference type="EMBL" id="GL733530">
    <property type="protein sequence ID" value="EFX62524.1"/>
    <property type="molecule type" value="Genomic_DNA"/>
</dbReference>
<evidence type="ECO:0000313" key="4">
    <source>
        <dbReference type="Proteomes" id="UP000000305"/>
    </source>
</evidence>
<dbReference type="InParanoid" id="E9I0F4"/>